<feature type="transmembrane region" description="Helical" evidence="2">
    <location>
        <begin position="68"/>
        <end position="90"/>
    </location>
</feature>
<protein>
    <submittedName>
        <fullName evidence="3">Tape measure protein</fullName>
    </submittedName>
</protein>
<name>A0A5P8PIH1_9CAUD</name>
<accession>A0A5P8PIH1</accession>
<keyword evidence="1" id="KW-0175">Coiled coil</keyword>
<feature type="transmembrane region" description="Helical" evidence="2">
    <location>
        <begin position="383"/>
        <end position="405"/>
    </location>
</feature>
<feature type="transmembrane region" description="Helical" evidence="2">
    <location>
        <begin position="217"/>
        <end position="237"/>
    </location>
</feature>
<evidence type="ECO:0000256" key="2">
    <source>
        <dbReference type="SAM" id="Phobius"/>
    </source>
</evidence>
<evidence type="ECO:0000313" key="3">
    <source>
        <dbReference type="EMBL" id="QFR56493.1"/>
    </source>
</evidence>
<dbReference type="EMBL" id="MN176230">
    <property type="protein sequence ID" value="QFR56493.1"/>
    <property type="molecule type" value="Genomic_DNA"/>
</dbReference>
<feature type="transmembrane region" description="Helical" evidence="2">
    <location>
        <begin position="331"/>
        <end position="348"/>
    </location>
</feature>
<keyword evidence="4" id="KW-1185">Reference proteome</keyword>
<dbReference type="Gene3D" id="1.20.1170.10">
    <property type="match status" value="1"/>
</dbReference>
<proteinExistence type="predicted"/>
<organism evidence="3 4">
    <name type="scientific">Bacillus phage 056SW001B</name>
    <dbReference type="NCBI Taxonomy" id="2601663"/>
    <lineage>
        <taxon>Viruses</taxon>
        <taxon>Duplodnaviria</taxon>
        <taxon>Heunggongvirae</taxon>
        <taxon>Uroviricota</taxon>
        <taxon>Caudoviricetes</taxon>
        <taxon>Ehrlichviridae</taxon>
        <taxon>Gettysburgvirus</taxon>
        <taxon>Gettysburgvirus gv056SW001B</taxon>
    </lineage>
</organism>
<keyword evidence="2" id="KW-1133">Transmembrane helix</keyword>
<sequence length="828" mass="86890">MANIVEIVVNARDKASKEIREIADELEDIGKRGAKASTVISAVTSAVAGLVTTSAPAVAGVGALASSFAAAGVGAVAFGAVAASAIGQVIEKSNEIAKIEEKIANADTAKERAAAQKELEQAMAGVSKAQKQALTDLIEFKGWWKGFVKEFETPSLKMFSEGLKLVQNTMNALKPAIQSVSQVLVGFMEGLNNSFKTDQVQGFFEYFNKYAGSSLQAILTTTSNLFVGFMEILIAFAPLMDEVNNGMIRASAAFRAWAEGLSSSQGFQTFVEYVKANTPVVLSLFGNLFATLGNLIVILAPLGSVVVSVLNQIMGSLKTFTAALREAFSTGNFAAIGTALTTLLYQIATTLLAQLPQFILIGGQVVTSIAQGLASSAPQLTTYLLTLLSNIITNMAAVYPQVVMAGMQILTSLLQGIITAVPTLLSTISSVITSLMFTLQSVITTYLPIILQLGTQLLLQLINGIVQNLPTLIATATSMITTITNTIITLIPTILQMGIQILTALINGISQMLPMLLTAAVQIVTTLLTQIVNNLPKIIDAGVKLINALVNGLSKTIPKLVPVAIDAVEKLLDAILDNLPQIIDAGVELLLALIDGIIKMLPMLVQTAITLIIRLSAALIAHLPQIIAAGIQIITALVSGIIRAIPQILAAIPKIFSAAVSAFKSQNWSSIGSDIIKGIGKGISSMAGWIQGKISSMAKGLLSKAKGVLGIHSPSREFSKQVGRWIPAGIGTGIEKYGKTAIGALGTVTSDLLSTASGVGKEVSTDLGLDFFTGGNKKVTIQVVHSHEGTIEVEGSGSAQEVDMAADSVKTQTETMDLSDLRQVVRAY</sequence>
<dbReference type="SUPFAM" id="SSF48371">
    <property type="entry name" value="ARM repeat"/>
    <property type="match status" value="1"/>
</dbReference>
<reference evidence="3 4" key="1">
    <citation type="submission" date="2019-07" db="EMBL/GenBank/DDBJ databases">
        <authorList>
            <person name="Krukonis G.P."/>
            <person name="Delesalle V.A."/>
        </authorList>
    </citation>
    <scope>NUCLEOTIDE SEQUENCE [LARGE SCALE GENOMIC DNA]</scope>
</reference>
<feature type="transmembrane region" description="Helical" evidence="2">
    <location>
        <begin position="445"/>
        <end position="466"/>
    </location>
</feature>
<keyword evidence="2" id="KW-0812">Transmembrane</keyword>
<keyword evidence="2" id="KW-0472">Membrane</keyword>
<feature type="transmembrane region" description="Helical" evidence="2">
    <location>
        <begin position="417"/>
        <end position="439"/>
    </location>
</feature>
<feature type="transmembrane region" description="Helical" evidence="2">
    <location>
        <begin position="288"/>
        <end position="310"/>
    </location>
</feature>
<dbReference type="Proteomes" id="UP000326637">
    <property type="component" value="Segment"/>
</dbReference>
<dbReference type="InterPro" id="IPR016024">
    <property type="entry name" value="ARM-type_fold"/>
</dbReference>
<gene>
    <name evidence="3" type="primary">28</name>
    <name evidence="3" type="ORF">056SW001B_28</name>
</gene>
<feature type="transmembrane region" description="Helical" evidence="2">
    <location>
        <begin position="39"/>
        <end position="62"/>
    </location>
</feature>
<feature type="coiled-coil region" evidence="1">
    <location>
        <begin position="89"/>
        <end position="132"/>
    </location>
</feature>
<feature type="transmembrane region" description="Helical" evidence="2">
    <location>
        <begin position="487"/>
        <end position="506"/>
    </location>
</feature>
<evidence type="ECO:0000313" key="4">
    <source>
        <dbReference type="Proteomes" id="UP000326637"/>
    </source>
</evidence>
<evidence type="ECO:0000256" key="1">
    <source>
        <dbReference type="SAM" id="Coils"/>
    </source>
</evidence>